<name>A0A6A1JLY9_9BACE</name>
<dbReference type="AlphaFoldDB" id="A0A6A1JLY9"/>
<organism evidence="1 2">
    <name type="scientific">Bacteroides caccae</name>
    <dbReference type="NCBI Taxonomy" id="47678"/>
    <lineage>
        <taxon>Bacteria</taxon>
        <taxon>Pseudomonadati</taxon>
        <taxon>Bacteroidota</taxon>
        <taxon>Bacteroidia</taxon>
        <taxon>Bacteroidales</taxon>
        <taxon>Bacteroidaceae</taxon>
        <taxon>Bacteroides</taxon>
    </lineage>
</organism>
<evidence type="ECO:0000313" key="1">
    <source>
        <dbReference type="EMBL" id="KAA5488182.1"/>
    </source>
</evidence>
<evidence type="ECO:0000313" key="2">
    <source>
        <dbReference type="Proteomes" id="UP000491168"/>
    </source>
</evidence>
<comment type="caution">
    <text evidence="1">The sequence shown here is derived from an EMBL/GenBank/DDBJ whole genome shotgun (WGS) entry which is preliminary data.</text>
</comment>
<gene>
    <name evidence="1" type="ORF">F2Y35_18460</name>
</gene>
<accession>A0A6A1JLY9</accession>
<sequence>MSEDVKEEGTYYTPVTFDMGYDFKNFTLGAGVGIAVGTKYRNCFDEFHILGDNGNYYKTTSNGTTGEFKVFAKYRFPTKNPYPICRFYISAQYSIRTGIGATIGIDI</sequence>
<proteinExistence type="predicted"/>
<evidence type="ECO:0008006" key="3">
    <source>
        <dbReference type="Google" id="ProtNLM"/>
    </source>
</evidence>
<dbReference type="EMBL" id="VVYF01000021">
    <property type="protein sequence ID" value="KAA5488182.1"/>
    <property type="molecule type" value="Genomic_DNA"/>
</dbReference>
<dbReference type="RefSeq" id="WP_149928706.1">
    <property type="nucleotide sequence ID" value="NZ_VVYE01000030.1"/>
</dbReference>
<protein>
    <recommendedName>
        <fullName evidence="3">Outer membrane protein beta-barrel domain-containing protein</fullName>
    </recommendedName>
</protein>
<dbReference type="Proteomes" id="UP000491168">
    <property type="component" value="Unassembled WGS sequence"/>
</dbReference>
<reference evidence="1 2" key="1">
    <citation type="journal article" date="2019" name="Nat. Med.">
        <title>A library of human gut bacterial isolates paired with longitudinal multiomics data enables mechanistic microbiome research.</title>
        <authorList>
            <person name="Poyet M."/>
            <person name="Groussin M."/>
            <person name="Gibbons S.M."/>
            <person name="Avila-Pacheco J."/>
            <person name="Jiang X."/>
            <person name="Kearney S.M."/>
            <person name="Perrotta A.R."/>
            <person name="Berdy B."/>
            <person name="Zhao S."/>
            <person name="Lieberman T.D."/>
            <person name="Swanson P.K."/>
            <person name="Smith M."/>
            <person name="Roesemann S."/>
            <person name="Alexander J.E."/>
            <person name="Rich S.A."/>
            <person name="Livny J."/>
            <person name="Vlamakis H."/>
            <person name="Clish C."/>
            <person name="Bullock K."/>
            <person name="Deik A."/>
            <person name="Scott J."/>
            <person name="Pierce K.A."/>
            <person name="Xavier R.J."/>
            <person name="Alm E.J."/>
        </authorList>
    </citation>
    <scope>NUCLEOTIDE SEQUENCE [LARGE SCALE GENOMIC DNA]</scope>
    <source>
        <strain evidence="1 2">BIOML-A21</strain>
    </source>
</reference>